<keyword evidence="1" id="KW-1133">Transmembrane helix</keyword>
<name>A0A239BR19_9BACT</name>
<dbReference type="AlphaFoldDB" id="A0A239BR19"/>
<evidence type="ECO:0000313" key="3">
    <source>
        <dbReference type="Proteomes" id="UP000198324"/>
    </source>
</evidence>
<dbReference type="Gene3D" id="3.30.700.10">
    <property type="entry name" value="Glycoprotein, Type 4 Pilin"/>
    <property type="match status" value="1"/>
</dbReference>
<dbReference type="SUPFAM" id="SSF54523">
    <property type="entry name" value="Pili subunits"/>
    <property type="match status" value="1"/>
</dbReference>
<keyword evidence="1" id="KW-0812">Transmembrane</keyword>
<dbReference type="InterPro" id="IPR012902">
    <property type="entry name" value="N_methyl_site"/>
</dbReference>
<proteinExistence type="predicted"/>
<keyword evidence="1" id="KW-0472">Membrane</keyword>
<feature type="transmembrane region" description="Helical" evidence="1">
    <location>
        <begin position="21"/>
        <end position="43"/>
    </location>
</feature>
<dbReference type="Proteomes" id="UP000198324">
    <property type="component" value="Unassembled WGS sequence"/>
</dbReference>
<keyword evidence="3" id="KW-1185">Reference proteome</keyword>
<organism evidence="2 3">
    <name type="scientific">Humidesulfovibrio mexicanus</name>
    <dbReference type="NCBI Taxonomy" id="147047"/>
    <lineage>
        <taxon>Bacteria</taxon>
        <taxon>Pseudomonadati</taxon>
        <taxon>Thermodesulfobacteriota</taxon>
        <taxon>Desulfovibrionia</taxon>
        <taxon>Desulfovibrionales</taxon>
        <taxon>Desulfovibrionaceae</taxon>
        <taxon>Humidesulfovibrio</taxon>
    </lineage>
</organism>
<dbReference type="EMBL" id="FZOC01000006">
    <property type="protein sequence ID" value="SNS09494.1"/>
    <property type="molecule type" value="Genomic_DNA"/>
</dbReference>
<accession>A0A239BR19</accession>
<protein>
    <submittedName>
        <fullName evidence="2">Prepilin-type N-terminal cleavage/methylation domain-containing protein</fullName>
    </submittedName>
</protein>
<dbReference type="InterPro" id="IPR045584">
    <property type="entry name" value="Pilin-like"/>
</dbReference>
<evidence type="ECO:0000256" key="1">
    <source>
        <dbReference type="SAM" id="Phobius"/>
    </source>
</evidence>
<dbReference type="RefSeq" id="WP_179217034.1">
    <property type="nucleotide sequence ID" value="NZ_FZOC01000006.1"/>
</dbReference>
<evidence type="ECO:0000313" key="2">
    <source>
        <dbReference type="EMBL" id="SNS09494.1"/>
    </source>
</evidence>
<sequence length="168" mass="17437">MTKAQQNRGSARAHHHTRPGAGFTLIEVIVVILIIGILSAVMVSKGGLMGADLPARTSEVRAQLRYLQLTAMKNGTSNLALTCDGADYWAFNTASPGTKLPLPGETARTVSLADKKMTMSAFTISFDAFGIPYSGDVPVKLSSAAAITIGAGGQSGQLTVTPETGFAP</sequence>
<dbReference type="PROSITE" id="PS00409">
    <property type="entry name" value="PROKAR_NTER_METHYL"/>
    <property type="match status" value="1"/>
</dbReference>
<dbReference type="Pfam" id="PF07963">
    <property type="entry name" value="N_methyl"/>
    <property type="match status" value="1"/>
</dbReference>
<gene>
    <name evidence="2" type="ORF">SAMN04488503_2701</name>
</gene>
<reference evidence="2 3" key="1">
    <citation type="submission" date="2017-06" db="EMBL/GenBank/DDBJ databases">
        <authorList>
            <person name="Kim H.J."/>
            <person name="Triplett B.A."/>
        </authorList>
    </citation>
    <scope>NUCLEOTIDE SEQUENCE [LARGE SCALE GENOMIC DNA]</scope>
    <source>
        <strain evidence="2 3">DSM 13116</strain>
    </source>
</reference>
<dbReference type="NCBIfam" id="TIGR02532">
    <property type="entry name" value="IV_pilin_GFxxxE"/>
    <property type="match status" value="1"/>
</dbReference>